<dbReference type="InterPro" id="IPR026841">
    <property type="entry name" value="Aur1/Ipt1"/>
</dbReference>
<evidence type="ECO:0000256" key="6">
    <source>
        <dbReference type="SAM" id="Phobius"/>
    </source>
</evidence>
<feature type="compositionally biased region" description="Pro residues" evidence="5">
    <location>
        <begin position="283"/>
        <end position="294"/>
    </location>
</feature>
<reference evidence="8 9" key="1">
    <citation type="submission" date="2020-03" db="EMBL/GenBank/DDBJ databases">
        <title>WGS of actinomycetes isolated from Thailand.</title>
        <authorList>
            <person name="Thawai C."/>
        </authorList>
    </citation>
    <scope>NUCLEOTIDE SEQUENCE [LARGE SCALE GENOMIC DNA]</scope>
    <source>
        <strain evidence="8 9">FMUSA5-5</strain>
    </source>
</reference>
<dbReference type="InterPro" id="IPR036938">
    <property type="entry name" value="PAP2/HPO_sf"/>
</dbReference>
<dbReference type="Proteomes" id="UP000696294">
    <property type="component" value="Unassembled WGS sequence"/>
</dbReference>
<evidence type="ECO:0000256" key="5">
    <source>
        <dbReference type="SAM" id="MobiDB-lite"/>
    </source>
</evidence>
<evidence type="ECO:0000313" key="9">
    <source>
        <dbReference type="Proteomes" id="UP000696294"/>
    </source>
</evidence>
<evidence type="ECO:0000256" key="4">
    <source>
        <dbReference type="ARBA" id="ARBA00023136"/>
    </source>
</evidence>
<gene>
    <name evidence="8" type="ORF">HCN51_01220</name>
</gene>
<dbReference type="InterPro" id="IPR052185">
    <property type="entry name" value="IPC_Synthase-Related"/>
</dbReference>
<comment type="subcellular location">
    <subcellularLocation>
        <location evidence="1">Membrane</location>
        <topology evidence="1">Multi-pass membrane protein</topology>
    </subcellularLocation>
</comment>
<protein>
    <recommendedName>
        <fullName evidence="7">Inositolphosphotransferase Aur1/Ipt1 domain-containing protein</fullName>
    </recommendedName>
</protein>
<dbReference type="Pfam" id="PF14378">
    <property type="entry name" value="PAP2_3"/>
    <property type="match status" value="1"/>
</dbReference>
<feature type="region of interest" description="Disordered" evidence="5">
    <location>
        <begin position="281"/>
        <end position="303"/>
    </location>
</feature>
<keyword evidence="2 6" id="KW-0812">Transmembrane</keyword>
<proteinExistence type="predicted"/>
<feature type="transmembrane region" description="Helical" evidence="6">
    <location>
        <begin position="7"/>
        <end position="26"/>
    </location>
</feature>
<keyword evidence="4 6" id="KW-0472">Membrane</keyword>
<keyword evidence="3 6" id="KW-1133">Transmembrane helix</keyword>
<name>A0ABX1AR13_9ACTN</name>
<organism evidence="8 9">
    <name type="scientific">Nonomuraea composti</name>
    <dbReference type="NCBI Taxonomy" id="2720023"/>
    <lineage>
        <taxon>Bacteria</taxon>
        <taxon>Bacillati</taxon>
        <taxon>Actinomycetota</taxon>
        <taxon>Actinomycetes</taxon>
        <taxon>Streptosporangiales</taxon>
        <taxon>Streptosporangiaceae</taxon>
        <taxon>Nonomuraea</taxon>
    </lineage>
</organism>
<feature type="transmembrane region" description="Helical" evidence="6">
    <location>
        <begin position="64"/>
        <end position="81"/>
    </location>
</feature>
<dbReference type="RefSeq" id="WP_168005791.1">
    <property type="nucleotide sequence ID" value="NZ_JAATEP010000001.1"/>
</dbReference>
<accession>A0ABX1AR13</accession>
<feature type="transmembrane region" description="Helical" evidence="6">
    <location>
        <begin position="32"/>
        <end position="52"/>
    </location>
</feature>
<dbReference type="Gene3D" id="1.20.144.10">
    <property type="entry name" value="Phosphatidic acid phosphatase type 2/haloperoxidase"/>
    <property type="match status" value="1"/>
</dbReference>
<evidence type="ECO:0000256" key="3">
    <source>
        <dbReference type="ARBA" id="ARBA00022989"/>
    </source>
</evidence>
<evidence type="ECO:0000256" key="1">
    <source>
        <dbReference type="ARBA" id="ARBA00004141"/>
    </source>
</evidence>
<feature type="domain" description="Inositolphosphotransferase Aur1/Ipt1" evidence="7">
    <location>
        <begin position="111"/>
        <end position="274"/>
    </location>
</feature>
<feature type="transmembrane region" description="Helical" evidence="6">
    <location>
        <begin position="124"/>
        <end position="144"/>
    </location>
</feature>
<evidence type="ECO:0000259" key="7">
    <source>
        <dbReference type="Pfam" id="PF14378"/>
    </source>
</evidence>
<dbReference type="EMBL" id="JAATEP010000001">
    <property type="protein sequence ID" value="NJP88089.1"/>
    <property type="molecule type" value="Genomic_DNA"/>
</dbReference>
<dbReference type="SUPFAM" id="SSF48317">
    <property type="entry name" value="Acid phosphatase/Vanadium-dependent haloperoxidase"/>
    <property type="match status" value="1"/>
</dbReference>
<comment type="caution">
    <text evidence="8">The sequence shown here is derived from an EMBL/GenBank/DDBJ whole genome shotgun (WGS) entry which is preliminary data.</text>
</comment>
<dbReference type="PANTHER" id="PTHR31310:SF7">
    <property type="entry name" value="PA-PHOSPHATASE RELATED-FAMILY PROTEIN DDB_G0268928"/>
    <property type="match status" value="1"/>
</dbReference>
<sequence length="303" mass="33092">MRQLRPVELLVLGYFGISAVLHVTLGDPARDGPTAVVTCVLPATLLLAVIRLELRFRGRFRLSALRFACPLLMLTPMYSSAARTVLYLHGHYVDEAVNAWEKSAFGVFPNVAMGAVHSPLLTEIVTICYFSYYGSFLIPFFLYARGRKPLAERYMFAALLVLLTCYLSFMFVPLAGPAAALPREFLAGRPDGYLITDLQNAIMAAFDPPGTCFPSPHVAGAWITLLTLRRHVPRLVRYALGAATAGLTVAVVYDWYHYASDALAGFLVALAVHAVTGRGTAFRPPPGQPVPDRPVPLTVAEQP</sequence>
<evidence type="ECO:0000256" key="2">
    <source>
        <dbReference type="ARBA" id="ARBA00022692"/>
    </source>
</evidence>
<feature type="transmembrane region" description="Helical" evidence="6">
    <location>
        <begin position="156"/>
        <end position="176"/>
    </location>
</feature>
<evidence type="ECO:0000313" key="8">
    <source>
        <dbReference type="EMBL" id="NJP88089.1"/>
    </source>
</evidence>
<dbReference type="PANTHER" id="PTHR31310">
    <property type="match status" value="1"/>
</dbReference>
<keyword evidence="9" id="KW-1185">Reference proteome</keyword>